<evidence type="ECO:0000313" key="3">
    <source>
        <dbReference type="EMBL" id="QGT49781.1"/>
    </source>
</evidence>
<dbReference type="Pfam" id="PF01381">
    <property type="entry name" value="HTH_3"/>
    <property type="match status" value="1"/>
</dbReference>
<dbReference type="PANTHER" id="PTHR46558">
    <property type="entry name" value="TRACRIPTIONAL REGULATORY PROTEIN-RELATED-RELATED"/>
    <property type="match status" value="1"/>
</dbReference>
<accession>A0A650EKM3</accession>
<dbReference type="SUPFAM" id="SSF47413">
    <property type="entry name" value="lambda repressor-like DNA-binding domains"/>
    <property type="match status" value="1"/>
</dbReference>
<dbReference type="Gene3D" id="1.10.260.40">
    <property type="entry name" value="lambda repressor-like DNA-binding domains"/>
    <property type="match status" value="1"/>
</dbReference>
<dbReference type="CDD" id="cd00093">
    <property type="entry name" value="HTH_XRE"/>
    <property type="match status" value="1"/>
</dbReference>
<dbReference type="GO" id="GO:0003677">
    <property type="term" value="F:DNA binding"/>
    <property type="evidence" value="ECO:0007669"/>
    <property type="project" value="UniProtKB-KW"/>
</dbReference>
<dbReference type="SMART" id="SM00530">
    <property type="entry name" value="HTH_XRE"/>
    <property type="match status" value="1"/>
</dbReference>
<evidence type="ECO:0000256" key="1">
    <source>
        <dbReference type="ARBA" id="ARBA00023125"/>
    </source>
</evidence>
<evidence type="ECO:0000259" key="2">
    <source>
        <dbReference type="PROSITE" id="PS50943"/>
    </source>
</evidence>
<reference evidence="3" key="1">
    <citation type="journal article" date="2020" name="J. ISSAAS">
        <title>Lactobacilli and other gastrointestinal microbiota of Peromyscus leucopus, reservoir host for agents of Lyme disease and other zoonoses in North America.</title>
        <authorList>
            <person name="Milovic A."/>
            <person name="Bassam K."/>
            <person name="Shao H."/>
            <person name="Chatzistamou I."/>
            <person name="Tufts D.M."/>
            <person name="Diuk-Wasser M."/>
            <person name="Barbour A.G."/>
        </authorList>
    </citation>
    <scope>NUCLEOTIDE SEQUENCE</scope>
    <source>
        <strain evidence="3">LL20</strain>
    </source>
</reference>
<organism evidence="3">
    <name type="scientific">uncultured Candidatus Melainabacteria bacterium</name>
    <dbReference type="NCBI Taxonomy" id="2682970"/>
    <lineage>
        <taxon>Bacteria</taxon>
        <taxon>Bacillati</taxon>
        <taxon>Candidatus Melainabacteria</taxon>
        <taxon>environmental samples</taxon>
    </lineage>
</organism>
<sequence>MKFDDKLFIAKKIKYYRKSKNLTQAELAEMVDLSVQHISRIESGCYIPSLKSFFMLIHVLGIDLREFGFGVECSGNLVKDLLIEKISNATDTELVFYKNLIESVNKSFIEIKNTKIEN</sequence>
<dbReference type="PANTHER" id="PTHR46558:SF4">
    <property type="entry name" value="DNA-BIDING PHAGE PROTEIN"/>
    <property type="match status" value="1"/>
</dbReference>
<dbReference type="EMBL" id="MN577570">
    <property type="protein sequence ID" value="QGT49781.1"/>
    <property type="molecule type" value="Genomic_DNA"/>
</dbReference>
<gene>
    <name evidence="3" type="ORF">Melaina855_1680</name>
</gene>
<proteinExistence type="predicted"/>
<protein>
    <recommendedName>
        <fullName evidence="2">HTH cro/C1-type domain-containing protein</fullName>
    </recommendedName>
</protein>
<dbReference type="AlphaFoldDB" id="A0A650EKM3"/>
<dbReference type="InterPro" id="IPR010982">
    <property type="entry name" value="Lambda_DNA-bd_dom_sf"/>
</dbReference>
<feature type="domain" description="HTH cro/C1-type" evidence="2">
    <location>
        <begin position="13"/>
        <end position="67"/>
    </location>
</feature>
<dbReference type="InterPro" id="IPR001387">
    <property type="entry name" value="Cro/C1-type_HTH"/>
</dbReference>
<dbReference type="PROSITE" id="PS50943">
    <property type="entry name" value="HTH_CROC1"/>
    <property type="match status" value="1"/>
</dbReference>
<keyword evidence="1" id="KW-0238">DNA-binding</keyword>
<name>A0A650EKM3_9BACT</name>